<proteinExistence type="predicted"/>
<dbReference type="EMBL" id="FMSP01000005">
    <property type="protein sequence ID" value="SCV69680.1"/>
    <property type="molecule type" value="Genomic_DNA"/>
</dbReference>
<name>A0A238F750_9BASI</name>
<accession>A0A238F750</accession>
<gene>
    <name evidence="1" type="ORF">BQ2448_1074</name>
</gene>
<dbReference type="Proteomes" id="UP000198372">
    <property type="component" value="Unassembled WGS sequence"/>
</dbReference>
<dbReference type="OrthoDB" id="2534944at2759"/>
<evidence type="ECO:0000313" key="2">
    <source>
        <dbReference type="Proteomes" id="UP000198372"/>
    </source>
</evidence>
<evidence type="ECO:0000313" key="1">
    <source>
        <dbReference type="EMBL" id="SCV69680.1"/>
    </source>
</evidence>
<protein>
    <submittedName>
        <fullName evidence="1">BQ2448_1074 protein</fullName>
    </submittedName>
</protein>
<sequence>MSFTPEALHTNYTWFAHLDDATLHALHPSLRMLVPPERIRREKRGPVWRYVSEEERRGLWIRVELATMGEREGGGNLVAEVRGVEQGMEGNLAVEFELYFFEVGRERVEVPGWAEYDAFEGLKASRGKVKVTVTFGNLPKRGGATLGVNDPPSGEEGVWNKELCRRLLEREKLWRIPLLGKHAQRRISRSHQQDRSLLFREDCEHAMHLVRVGEASLEDYRDVLVWLRTGHLVGFGSDEPDQFEEVGASSSFEERVIEMKLATLAKCSGMYRLAHALELEPLRFEMLGLLRAQIEAGFGLDVLFDELPLEHDEVAGMLIEQLVDRRDWIEGMDEFKIVQERFESGEMGEAGTCAFELLGIRFESEKEVVEREKESRELRLIR</sequence>
<keyword evidence="2" id="KW-1185">Reference proteome</keyword>
<organism evidence="1 2">
    <name type="scientific">Microbotryum intermedium</name>
    <dbReference type="NCBI Taxonomy" id="269621"/>
    <lineage>
        <taxon>Eukaryota</taxon>
        <taxon>Fungi</taxon>
        <taxon>Dikarya</taxon>
        <taxon>Basidiomycota</taxon>
        <taxon>Pucciniomycotina</taxon>
        <taxon>Microbotryomycetes</taxon>
        <taxon>Microbotryales</taxon>
        <taxon>Microbotryaceae</taxon>
        <taxon>Microbotryum</taxon>
    </lineage>
</organism>
<dbReference type="AlphaFoldDB" id="A0A238F750"/>
<reference evidence="2" key="1">
    <citation type="submission" date="2016-09" db="EMBL/GenBank/DDBJ databases">
        <authorList>
            <person name="Jeantristanb JTB J.-T."/>
            <person name="Ricardo R."/>
        </authorList>
    </citation>
    <scope>NUCLEOTIDE SEQUENCE [LARGE SCALE GENOMIC DNA]</scope>
</reference>